<dbReference type="PANTHER" id="PTHR13890">
    <property type="entry name" value="RNA SPLICING PROTEIN MRS2, MITOCHONDRIAL"/>
    <property type="match status" value="1"/>
</dbReference>
<keyword evidence="2" id="KW-0813">Transport</keyword>
<proteinExistence type="inferred from homology"/>
<keyword evidence="2" id="KW-0472">Membrane</keyword>
<accession>A0ABU6U6Q7</accession>
<comment type="caution">
    <text evidence="3">The sequence shown here is derived from an EMBL/GenBank/DDBJ whole genome shotgun (WGS) entry which is preliminary data.</text>
</comment>
<keyword evidence="2" id="KW-0460">Magnesium</keyword>
<evidence type="ECO:0000313" key="3">
    <source>
        <dbReference type="EMBL" id="MED6156870.1"/>
    </source>
</evidence>
<dbReference type="Pfam" id="PF22099">
    <property type="entry name" value="MRS2-like"/>
    <property type="match status" value="1"/>
</dbReference>
<keyword evidence="2" id="KW-1133">Transmembrane helix</keyword>
<organism evidence="3 4">
    <name type="scientific">Stylosanthes scabra</name>
    <dbReference type="NCBI Taxonomy" id="79078"/>
    <lineage>
        <taxon>Eukaryota</taxon>
        <taxon>Viridiplantae</taxon>
        <taxon>Streptophyta</taxon>
        <taxon>Embryophyta</taxon>
        <taxon>Tracheophyta</taxon>
        <taxon>Spermatophyta</taxon>
        <taxon>Magnoliopsida</taxon>
        <taxon>eudicotyledons</taxon>
        <taxon>Gunneridae</taxon>
        <taxon>Pentapetalae</taxon>
        <taxon>rosids</taxon>
        <taxon>fabids</taxon>
        <taxon>Fabales</taxon>
        <taxon>Fabaceae</taxon>
        <taxon>Papilionoideae</taxon>
        <taxon>50 kb inversion clade</taxon>
        <taxon>dalbergioids sensu lato</taxon>
        <taxon>Dalbergieae</taxon>
        <taxon>Pterocarpus clade</taxon>
        <taxon>Stylosanthes</taxon>
    </lineage>
</organism>
<name>A0ABU6U6Q7_9FABA</name>
<dbReference type="Gene3D" id="1.20.58.340">
    <property type="entry name" value="Magnesium transport protein CorA, transmembrane region"/>
    <property type="match status" value="1"/>
</dbReference>
<reference evidence="3 4" key="1">
    <citation type="journal article" date="2023" name="Plants (Basel)">
        <title>Bridging the Gap: Combining Genomics and Transcriptomics Approaches to Understand Stylosanthes scabra, an Orphan Legume from the Brazilian Caatinga.</title>
        <authorList>
            <person name="Ferreira-Neto J.R.C."/>
            <person name="da Silva M.D."/>
            <person name="Binneck E."/>
            <person name="de Melo N.F."/>
            <person name="da Silva R.H."/>
            <person name="de Melo A.L.T.M."/>
            <person name="Pandolfi V."/>
            <person name="Bustamante F.O."/>
            <person name="Brasileiro-Vidal A.C."/>
            <person name="Benko-Iseppon A.M."/>
        </authorList>
    </citation>
    <scope>NUCLEOTIDE SEQUENCE [LARGE SCALE GENOMIC DNA]</scope>
    <source>
        <tissue evidence="3">Leaves</tissue>
    </source>
</reference>
<dbReference type="InterPro" id="IPR039204">
    <property type="entry name" value="MRS2-like"/>
</dbReference>
<dbReference type="Gene3D" id="2.40.128.330">
    <property type="match status" value="1"/>
</dbReference>
<evidence type="ECO:0000256" key="2">
    <source>
        <dbReference type="RuleBase" id="RU366041"/>
    </source>
</evidence>
<evidence type="ECO:0000256" key="1">
    <source>
        <dbReference type="ARBA" id="ARBA00007535"/>
    </source>
</evidence>
<sequence>MMRRRSRIRREWTVAVVQASGEMESLEAAGKQEIMRRTGVAARDLRRLVSSSSSRSRTTIVGRECSIVINLDHVKAIITANEALFMNSKDPSLIPLLQNLHNRIILPPSSPIKILPFEFVALEACLLAASTSLQNEANILEQESHTALDNLTLEICTLNLERVRQIKSRLLAITRRAQKVRDELENLLDDDEHMSEMITTEITMEESWVSKKSNVEEVEMLLGAYFVEIGGTLNKLFSVREEVEETEEYINGMLHEKENKLLQMAVRVGTATVIMEAFITVLGILAININIELFNKHGLFLWITGGCVASSIFLYVSAILWYRHKHLLD</sequence>
<dbReference type="PANTHER" id="PTHR13890:SF35">
    <property type="entry name" value="MAGNESIUM TRANSPORTER MRS2-3"/>
    <property type="match status" value="1"/>
</dbReference>
<comment type="function">
    <text evidence="2">Magnesium transporter that may mediate the influx of magnesium.</text>
</comment>
<keyword evidence="2" id="KW-0406">Ion transport</keyword>
<keyword evidence="4" id="KW-1185">Reference proteome</keyword>
<dbReference type="CDD" id="cd12823">
    <property type="entry name" value="Mrs2_Mfm1p-like"/>
    <property type="match status" value="1"/>
</dbReference>
<gene>
    <name evidence="3" type="ORF">PIB30_018442</name>
</gene>
<feature type="transmembrane region" description="Helical" evidence="2">
    <location>
        <begin position="264"/>
        <end position="287"/>
    </location>
</feature>
<dbReference type="EMBL" id="JASCZI010120884">
    <property type="protein sequence ID" value="MED6156870.1"/>
    <property type="molecule type" value="Genomic_DNA"/>
</dbReference>
<dbReference type="Proteomes" id="UP001341840">
    <property type="component" value="Unassembled WGS sequence"/>
</dbReference>
<protein>
    <recommendedName>
        <fullName evidence="2">Magnesium transporter</fullName>
    </recommendedName>
</protein>
<comment type="similarity">
    <text evidence="1 2">Belongs to the CorA metal ion transporter (MIT) (TC 1.A.35.5) family.</text>
</comment>
<comment type="subcellular location">
    <subcellularLocation>
        <location evidence="2">Membrane</location>
        <topology evidence="2">Multi-pass membrane protein</topology>
    </subcellularLocation>
</comment>
<evidence type="ECO:0000313" key="4">
    <source>
        <dbReference type="Proteomes" id="UP001341840"/>
    </source>
</evidence>
<keyword evidence="2" id="KW-0812">Transmembrane</keyword>
<feature type="transmembrane region" description="Helical" evidence="2">
    <location>
        <begin position="299"/>
        <end position="322"/>
    </location>
</feature>